<dbReference type="Gene3D" id="1.10.10.1600">
    <property type="entry name" value="Bacterial DNA polymerase III alpha subunit, thumb domain"/>
    <property type="match status" value="1"/>
</dbReference>
<comment type="catalytic activity">
    <reaction evidence="6">
        <text>DNA(n) + a 2'-deoxyribonucleoside 5'-triphosphate = DNA(n+1) + diphosphate</text>
        <dbReference type="Rhea" id="RHEA:22508"/>
        <dbReference type="Rhea" id="RHEA-COMP:17339"/>
        <dbReference type="Rhea" id="RHEA-COMP:17340"/>
        <dbReference type="ChEBI" id="CHEBI:33019"/>
        <dbReference type="ChEBI" id="CHEBI:61560"/>
        <dbReference type="ChEBI" id="CHEBI:173112"/>
        <dbReference type="EC" id="2.7.7.7"/>
    </reaction>
</comment>
<gene>
    <name evidence="8" type="ORF">C0601_04135</name>
</gene>
<dbReference type="AlphaFoldDB" id="A0A2N5ZJ17"/>
<evidence type="ECO:0000256" key="2">
    <source>
        <dbReference type="ARBA" id="ARBA00022679"/>
    </source>
</evidence>
<dbReference type="InterPro" id="IPR011708">
    <property type="entry name" value="DNA_pol3_alpha_NTPase_dom"/>
</dbReference>
<dbReference type="GO" id="GO:0003887">
    <property type="term" value="F:DNA-directed DNA polymerase activity"/>
    <property type="evidence" value="ECO:0007669"/>
    <property type="project" value="UniProtKB-KW"/>
</dbReference>
<dbReference type="InterPro" id="IPR041931">
    <property type="entry name" value="DNA_pol3_alpha_thumb_dom"/>
</dbReference>
<reference evidence="8 9" key="1">
    <citation type="submission" date="2017-11" db="EMBL/GenBank/DDBJ databases">
        <title>Genome-resolved metagenomics identifies genetic mobility, metabolic interactions, and unexpected diversity in perchlorate-reducing communities.</title>
        <authorList>
            <person name="Barnum T.P."/>
            <person name="Figueroa I.A."/>
            <person name="Carlstrom C.I."/>
            <person name="Lucas L.N."/>
            <person name="Engelbrektson A.L."/>
            <person name="Coates J.D."/>
        </authorList>
    </citation>
    <scope>NUCLEOTIDE SEQUENCE [LARGE SCALE GENOMIC DNA]</scope>
    <source>
        <strain evidence="8">BM706</strain>
    </source>
</reference>
<feature type="domain" description="Polymerase/histidinol phosphatase N-terminal" evidence="7">
    <location>
        <begin position="7"/>
        <end position="74"/>
    </location>
</feature>
<proteinExistence type="predicted"/>
<dbReference type="EC" id="2.7.7.7" evidence="1"/>
<dbReference type="InterPro" id="IPR004805">
    <property type="entry name" value="DnaE2/DnaE/PolC"/>
</dbReference>
<dbReference type="NCBIfam" id="TIGR00594">
    <property type="entry name" value="polc"/>
    <property type="match status" value="1"/>
</dbReference>
<dbReference type="InterPro" id="IPR029460">
    <property type="entry name" value="DNAPol_HHH"/>
</dbReference>
<evidence type="ECO:0000256" key="3">
    <source>
        <dbReference type="ARBA" id="ARBA00022695"/>
    </source>
</evidence>
<dbReference type="PANTHER" id="PTHR32294:SF0">
    <property type="entry name" value="DNA POLYMERASE III SUBUNIT ALPHA"/>
    <property type="match status" value="1"/>
</dbReference>
<evidence type="ECO:0000256" key="1">
    <source>
        <dbReference type="ARBA" id="ARBA00012417"/>
    </source>
</evidence>
<keyword evidence="4" id="KW-0235">DNA replication</keyword>
<keyword evidence="3" id="KW-0548">Nucleotidyltransferase</keyword>
<dbReference type="InterPro" id="IPR016195">
    <property type="entry name" value="Pol/histidinol_Pase-like"/>
</dbReference>
<dbReference type="Gene3D" id="1.10.150.870">
    <property type="match status" value="1"/>
</dbReference>
<evidence type="ECO:0000256" key="6">
    <source>
        <dbReference type="ARBA" id="ARBA00049244"/>
    </source>
</evidence>
<evidence type="ECO:0000313" key="9">
    <source>
        <dbReference type="Proteomes" id="UP000234857"/>
    </source>
</evidence>
<dbReference type="SUPFAM" id="SSF89550">
    <property type="entry name" value="PHP domain-like"/>
    <property type="match status" value="1"/>
</dbReference>
<dbReference type="Gene3D" id="3.20.20.140">
    <property type="entry name" value="Metal-dependent hydrolases"/>
    <property type="match status" value="1"/>
</dbReference>
<dbReference type="InterPro" id="IPR040982">
    <property type="entry name" value="DNA_pol3_finger"/>
</dbReference>
<evidence type="ECO:0000313" key="8">
    <source>
        <dbReference type="EMBL" id="PLX18697.1"/>
    </source>
</evidence>
<dbReference type="Pfam" id="PF07733">
    <property type="entry name" value="DNA_pol3_alpha"/>
    <property type="match status" value="1"/>
</dbReference>
<dbReference type="Pfam" id="PF14579">
    <property type="entry name" value="HHH_6"/>
    <property type="match status" value="1"/>
</dbReference>
<name>A0A2N5ZJ17_MUIH1</name>
<keyword evidence="2" id="KW-0808">Transferase</keyword>
<dbReference type="SMART" id="SM00481">
    <property type="entry name" value="POLIIIAc"/>
    <property type="match status" value="1"/>
</dbReference>
<evidence type="ECO:0000259" key="7">
    <source>
        <dbReference type="SMART" id="SM00481"/>
    </source>
</evidence>
<dbReference type="Pfam" id="PF02811">
    <property type="entry name" value="PHP"/>
    <property type="match status" value="1"/>
</dbReference>
<protein>
    <recommendedName>
        <fullName evidence="1">DNA-directed DNA polymerase</fullName>
        <ecNumber evidence="1">2.7.7.7</ecNumber>
    </recommendedName>
</protein>
<sequence>MKNTGFTHIHVHSCYSIGESVLKIEDLVSGCKKLGYHSVALTDRDNLYGAIKFYFYALEHGVKPIIGCELGFEEGYLVLLVKDEKGFSNLISLVSKKNSGDEIKYDDLFKNKEGLIVLSGFEDSKVLSLIKDDRLEELERHLSYMKENLEDDFYVEINCNASSKIRAFMHILEGISEYLKINTVLTNNVKYLISPHYKLLDAYRCVIRGEKYYDEEREKVENDQEFLKSADVMSEAGFENAYKTAREIDWKCNLMLRKKDLVPDYNLPDGFESSSEYIRYLTSKNIEKLYSEKDREKATERLNYELGVIKKLQYCDYFLLVWDIIRFAREKNITVGGGRGSAVSSIVAYLLEITEIDPLEHDLIFERFLNPGREELPDIDIDVSSEKREKLLSYIRQRFGKDKVASIISFGTFKSALAIREIGKTLEIPDVTIEQILASLNRSRTIADNMKKNPEFKRLSDKSGDVRKVLIGAQKLEGIVRNTSLHAAGLIIYPQRLQGNIPYNSDESKLISQWDKDSIENLGILKIDVLSLRTLSTIDNILKNIRKKDLKIDYDDPEVYEMISKGRTAGIFQLETSNMTRHAILLKPVKFSELCALTALVRPGARDNFELFLKNRASGDYRWKKIKPLKKILDSTYGVIIYQEQVMEIAKDIAGFSLSEADNFRKAMTKKDIYIMKEMEERFLSGANKNHFEEEMAKELFKDISRFAGYGFNKAHAVAYCALSYKCAFLKKRFPNEFYTEILNQDIDRIEKTEKIVREMREQGVNVLAPDLLRSKSRFSKTQKGIRFSFSGIKGIGTTNAKILESFVKGTNKKIESWDEFLFKAKGAGISEKIIKALVFSGALDRFNCSRKYMIDNMGASLDYNSLFSEQVEEDKTGEFDDAYLREKEKEYTGLIFSRDVIDDFSITIRLLSEESLGEASRITTRILWLCGIIREFEEEEFSEQILKRMTIEDYSSDLKILVEPELINGLKKEEVVCVKVEYSDYGYRLLDIRTIREAFADERLKLIIHIDEVQVIENLRDIFDIHPGNHQVIIIAEAGNKDIKVESEHNVEISEIILEEIEELIGIENMQLRFVEDD</sequence>
<dbReference type="Proteomes" id="UP000234857">
    <property type="component" value="Unassembled WGS sequence"/>
</dbReference>
<keyword evidence="5" id="KW-0239">DNA-directed DNA polymerase</keyword>
<evidence type="ECO:0000256" key="4">
    <source>
        <dbReference type="ARBA" id="ARBA00022705"/>
    </source>
</evidence>
<dbReference type="PANTHER" id="PTHR32294">
    <property type="entry name" value="DNA POLYMERASE III SUBUNIT ALPHA"/>
    <property type="match status" value="1"/>
</dbReference>
<evidence type="ECO:0000256" key="5">
    <source>
        <dbReference type="ARBA" id="ARBA00022932"/>
    </source>
</evidence>
<comment type="caution">
    <text evidence="8">The sequence shown here is derived from an EMBL/GenBank/DDBJ whole genome shotgun (WGS) entry which is preliminary data.</text>
</comment>
<accession>A0A2N5ZJ17</accession>
<dbReference type="Pfam" id="PF17657">
    <property type="entry name" value="DNA_pol3_finger"/>
    <property type="match status" value="1"/>
</dbReference>
<dbReference type="EMBL" id="PKTG01000054">
    <property type="protein sequence ID" value="PLX18697.1"/>
    <property type="molecule type" value="Genomic_DNA"/>
</dbReference>
<dbReference type="GO" id="GO:0008408">
    <property type="term" value="F:3'-5' exonuclease activity"/>
    <property type="evidence" value="ECO:0007669"/>
    <property type="project" value="InterPro"/>
</dbReference>
<dbReference type="InterPro" id="IPR003141">
    <property type="entry name" value="Pol/His_phosphatase_N"/>
</dbReference>
<dbReference type="InterPro" id="IPR004013">
    <property type="entry name" value="PHP_dom"/>
</dbReference>
<organism evidence="8 9">
    <name type="scientific">Muiribacterium halophilum</name>
    <dbReference type="NCBI Taxonomy" id="2053465"/>
    <lineage>
        <taxon>Bacteria</taxon>
        <taxon>Candidatus Muiribacteriota</taxon>
        <taxon>Candidatus Muiribacteriia</taxon>
        <taxon>Candidatus Muiribacteriales</taxon>
        <taxon>Candidatus Muiribacteriaceae</taxon>
        <taxon>Candidatus Muiribacterium</taxon>
    </lineage>
</organism>
<dbReference type="GO" id="GO:0006260">
    <property type="term" value="P:DNA replication"/>
    <property type="evidence" value="ECO:0007669"/>
    <property type="project" value="UniProtKB-KW"/>
</dbReference>